<feature type="region of interest" description="Disordered" evidence="6">
    <location>
        <begin position="1413"/>
        <end position="1438"/>
    </location>
</feature>
<dbReference type="SUPFAM" id="SSF57667">
    <property type="entry name" value="beta-beta-alpha zinc fingers"/>
    <property type="match status" value="3"/>
</dbReference>
<feature type="region of interest" description="Disordered" evidence="6">
    <location>
        <begin position="413"/>
        <end position="460"/>
    </location>
</feature>
<feature type="compositionally biased region" description="Polar residues" evidence="6">
    <location>
        <begin position="1098"/>
        <end position="1108"/>
    </location>
</feature>
<evidence type="ECO:0000313" key="11">
    <source>
        <dbReference type="RefSeq" id="XP_065661787.1"/>
    </source>
</evidence>
<feature type="compositionally biased region" description="Polar residues" evidence="6">
    <location>
        <begin position="920"/>
        <end position="933"/>
    </location>
</feature>
<feature type="region of interest" description="Disordered" evidence="6">
    <location>
        <begin position="907"/>
        <end position="933"/>
    </location>
</feature>
<keyword evidence="2" id="KW-0805">Transcription regulation</keyword>
<dbReference type="InterPro" id="IPR013087">
    <property type="entry name" value="Znf_C2H2_type"/>
</dbReference>
<sequence length="1443" mass="163319">MAGGLPTKDMFQSLFENRIGSSFCNRDINENIFGEMRGINNKGSPDSGWMFPGLINPELFPAFFNNPIPTQSSVFNMPNKQFIEKSPQDTRNQEFTHSSQFTHHNLFNNPDGHLQNKTKLYELNARKHQQVFENRQEKCQNNLLGYKFSDVPSGYQNGFHLYSEPSGIHNAHLKSAFSYSLSPNNVRERRLSSSSDNMKQDITVTAGTPVTESRGIPESYIQQHHQKQFHYNMRSPMFTNNDSQQMQIAFATAAAQMSYLSLLKNNDKFLLKSQSQNNQDLIRKYPDMYTFNPLVSPVEQNNNHQNVDVLNIKTVNSNNKPSNELYANTEKSRLSVDCNISTPSSYKFASSGIQHVEETALSNADEKSNQSIPITCSVKVFNGNDADSETMRKSTRPSHLGSNFVPQTQFLSVNVSHGTPGSDKDSNTSSVSPVQNSPYGNSERQSSRTPSPQSDRSKLKTENTCLQCQKHFSSSSALAKHKLIHSDERKYVCHICSRGFKRQDHLNGHMITHRDKKPYECHFPECRKSYCDMRSLKRHLENNHGSPIGGATPGYLAENSTLYPAFPTVSRPSDIIHRPYLKVESDKRPQSNEPVRPSSAPTAAPEPQRIIRTRRSSSVEDHSMSLDPDLLKEFDLRKKSRQMAKELRDHEPIQLGSFSQSNPCATSNHFIMSTGVSTSTEASYSRNNDYTRSSEKYEQRSFEHHQIPHVTHSKIFSPGRVITHQENNHNLSKDKTDYVQAHFPNISQNMPPQLNPRFAWHPHYSGNRQIQSPCTSMPYLMTKPVFRPYSPHGLCRSHDDFPSMPRNEASTPNKNDHDPGEQAVSTFLQMQYFLKESYALGHKNHTPTDPTAIAIATAKEHIDYRQPFHAARDSYYGIQPYNAEWQTVTKNDPSVQDASYHSFYHKQQLNSQTESKKESYQASQSTSNQSQYSLFNVNDRNIEPFKVNKESNVEHRLGYTLQQSNDKIRQFDQSKNFDPLYITVNHNLVPPRQNNQPAFESKVKIDETFNHITSPVSPNKKRSRPSPIVIPVLTNRSNFTGPSSPTCGFQSIAKVVYTPPAMLSPQSIFFNPQATPKNVVPQAPARYLLSSRRSTSIDQRDLSVTTKASPEDQGVPEIHEPKINVGIQFQAALPNISDRSDAQKDIHRASLMWSPLKADVSKDAEVDSYLEMACSLGLYGGSNNKEYALHILQRTRGNVKEAVRLLLSRRHILRADDPNADYHYSGSVRWTAKERLTFRQAYRTKGKLFSAIQADVGTKSVYLCVEFYYLWKAMHPESFRARTRAVEVESDQDDEEVPPTPTAAVAPLSTLREPVFECDYPECRARFVSRQALNGHIRIHGGSFMKPTDARRAKPKVSGHSTVLDDSTSPSNSKKKKNTPTSVIVTGKGEAPLLQFQCKVCGRVFSKVKSRSAHMKTHVKRDENNKPIKQIKSSPANSTAVFC</sequence>
<feature type="domain" description="SANT" evidence="9">
    <location>
        <begin position="1225"/>
        <end position="1276"/>
    </location>
</feature>
<proteinExistence type="predicted"/>
<feature type="domain" description="C2H2-type" evidence="7">
    <location>
        <begin position="491"/>
        <end position="518"/>
    </location>
</feature>
<feature type="region of interest" description="Disordered" evidence="6">
    <location>
        <begin position="1098"/>
        <end position="1117"/>
    </location>
</feature>
<organism evidence="10 11">
    <name type="scientific">Hydra vulgaris</name>
    <name type="common">Hydra</name>
    <name type="synonym">Hydra attenuata</name>
    <dbReference type="NCBI Taxonomy" id="6087"/>
    <lineage>
        <taxon>Eukaryota</taxon>
        <taxon>Metazoa</taxon>
        <taxon>Cnidaria</taxon>
        <taxon>Hydrozoa</taxon>
        <taxon>Hydroidolina</taxon>
        <taxon>Anthoathecata</taxon>
        <taxon>Aplanulata</taxon>
        <taxon>Hydridae</taxon>
        <taxon>Hydra</taxon>
    </lineage>
</organism>
<keyword evidence="5" id="KW-0863">Zinc-finger</keyword>
<reference evidence="11" key="1">
    <citation type="submission" date="2025-08" db="UniProtKB">
        <authorList>
            <consortium name="RefSeq"/>
        </authorList>
    </citation>
    <scope>IDENTIFICATION</scope>
</reference>
<feature type="domain" description="C2H2-type" evidence="7">
    <location>
        <begin position="1396"/>
        <end position="1423"/>
    </location>
</feature>
<dbReference type="PANTHER" id="PTHR16089">
    <property type="entry name" value="REST COREPRESSOR COREST PROTEIN-RELATED"/>
    <property type="match status" value="1"/>
</dbReference>
<feature type="domain" description="C2H2-type" evidence="7">
    <location>
        <begin position="519"/>
        <end position="544"/>
    </location>
</feature>
<dbReference type="RefSeq" id="XP_065661787.1">
    <property type="nucleotide sequence ID" value="XM_065805715.1"/>
</dbReference>
<dbReference type="Proteomes" id="UP001652625">
    <property type="component" value="Chromosome 09"/>
</dbReference>
<keyword evidence="5" id="KW-0862">Zinc</keyword>
<evidence type="ECO:0000259" key="7">
    <source>
        <dbReference type="PROSITE" id="PS50157"/>
    </source>
</evidence>
<feature type="domain" description="C2H2-type" evidence="7">
    <location>
        <begin position="463"/>
        <end position="490"/>
    </location>
</feature>
<dbReference type="PROSITE" id="PS51293">
    <property type="entry name" value="SANT"/>
    <property type="match status" value="1"/>
</dbReference>
<comment type="subcellular location">
    <subcellularLocation>
        <location evidence="1">Nucleus</location>
    </subcellularLocation>
</comment>
<evidence type="ECO:0000256" key="4">
    <source>
        <dbReference type="ARBA" id="ARBA00023242"/>
    </source>
</evidence>
<dbReference type="PROSITE" id="PS50157">
    <property type="entry name" value="ZINC_FINGER_C2H2_2"/>
    <property type="match status" value="5"/>
</dbReference>
<dbReference type="InterPro" id="IPR000949">
    <property type="entry name" value="ELM2_dom"/>
</dbReference>
<dbReference type="Gene3D" id="1.10.10.60">
    <property type="entry name" value="Homeodomain-like"/>
    <property type="match status" value="1"/>
</dbReference>
<keyword evidence="5" id="KW-0479">Metal-binding</keyword>
<keyword evidence="10" id="KW-1185">Reference proteome</keyword>
<feature type="domain" description="ELM2" evidence="8">
    <location>
        <begin position="1121"/>
        <end position="1210"/>
    </location>
</feature>
<dbReference type="InterPro" id="IPR051066">
    <property type="entry name" value="Trans_reg/Corepressor"/>
</dbReference>
<accession>A0ABM4CJ56</accession>
<dbReference type="PANTHER" id="PTHR16089:SF40">
    <property type="entry name" value="SUPPRESSOR OF ACTIVATED EGL-4 PROTEIN 1"/>
    <property type="match status" value="1"/>
</dbReference>
<dbReference type="InterPro" id="IPR036236">
    <property type="entry name" value="Znf_C2H2_sf"/>
</dbReference>
<feature type="region of interest" description="Disordered" evidence="6">
    <location>
        <begin position="582"/>
        <end position="624"/>
    </location>
</feature>
<dbReference type="Pfam" id="PF01448">
    <property type="entry name" value="ELM2"/>
    <property type="match status" value="1"/>
</dbReference>
<name>A0ABM4CJ56_HYDVU</name>
<dbReference type="SUPFAM" id="SSF46689">
    <property type="entry name" value="Homeodomain-like"/>
    <property type="match status" value="1"/>
</dbReference>
<keyword evidence="4" id="KW-0539">Nucleus</keyword>
<evidence type="ECO:0000256" key="3">
    <source>
        <dbReference type="ARBA" id="ARBA00023163"/>
    </source>
</evidence>
<feature type="region of interest" description="Disordered" evidence="6">
    <location>
        <begin position="1343"/>
        <end position="1381"/>
    </location>
</feature>
<feature type="region of interest" description="Disordered" evidence="6">
    <location>
        <begin position="797"/>
        <end position="820"/>
    </location>
</feature>
<dbReference type="InterPro" id="IPR001005">
    <property type="entry name" value="SANT/Myb"/>
</dbReference>
<dbReference type="PROSITE" id="PS00028">
    <property type="entry name" value="ZINC_FINGER_C2H2_1"/>
    <property type="match status" value="5"/>
</dbReference>
<dbReference type="InterPro" id="IPR009057">
    <property type="entry name" value="Homeodomain-like_sf"/>
</dbReference>
<dbReference type="GeneID" id="100209907"/>
<evidence type="ECO:0000256" key="1">
    <source>
        <dbReference type="ARBA" id="ARBA00004123"/>
    </source>
</evidence>
<dbReference type="SMART" id="SM00717">
    <property type="entry name" value="SANT"/>
    <property type="match status" value="1"/>
</dbReference>
<evidence type="ECO:0000313" key="10">
    <source>
        <dbReference type="Proteomes" id="UP001652625"/>
    </source>
</evidence>
<evidence type="ECO:0000259" key="8">
    <source>
        <dbReference type="PROSITE" id="PS51156"/>
    </source>
</evidence>
<keyword evidence="3" id="KW-0804">Transcription</keyword>
<evidence type="ECO:0000256" key="2">
    <source>
        <dbReference type="ARBA" id="ARBA00023015"/>
    </source>
</evidence>
<dbReference type="Gene3D" id="3.30.160.60">
    <property type="entry name" value="Classic Zinc Finger"/>
    <property type="match status" value="4"/>
</dbReference>
<dbReference type="Pfam" id="PF00096">
    <property type="entry name" value="zf-C2H2"/>
    <property type="match status" value="1"/>
</dbReference>
<feature type="compositionally biased region" description="Polar residues" evidence="6">
    <location>
        <begin position="427"/>
        <end position="454"/>
    </location>
</feature>
<feature type="domain" description="C2H2-type" evidence="7">
    <location>
        <begin position="1316"/>
        <end position="1345"/>
    </location>
</feature>
<dbReference type="SMART" id="SM01189">
    <property type="entry name" value="ELM2"/>
    <property type="match status" value="1"/>
</dbReference>
<evidence type="ECO:0000256" key="5">
    <source>
        <dbReference type="PROSITE-ProRule" id="PRU00042"/>
    </source>
</evidence>
<protein>
    <submittedName>
        <fullName evidence="11">Uncharacterized protein LOC100209907 isoform X2</fullName>
    </submittedName>
</protein>
<dbReference type="Gene3D" id="4.10.1240.50">
    <property type="match status" value="1"/>
</dbReference>
<dbReference type="PROSITE" id="PS51156">
    <property type="entry name" value="ELM2"/>
    <property type="match status" value="1"/>
</dbReference>
<dbReference type="SMART" id="SM00355">
    <property type="entry name" value="ZnF_C2H2"/>
    <property type="match status" value="5"/>
</dbReference>
<gene>
    <name evidence="11" type="primary">LOC100209907</name>
</gene>
<dbReference type="Pfam" id="PF13912">
    <property type="entry name" value="zf-C2H2_6"/>
    <property type="match status" value="2"/>
</dbReference>
<evidence type="ECO:0000259" key="9">
    <source>
        <dbReference type="PROSITE" id="PS51293"/>
    </source>
</evidence>
<evidence type="ECO:0000256" key="6">
    <source>
        <dbReference type="SAM" id="MobiDB-lite"/>
    </source>
</evidence>
<dbReference type="InterPro" id="IPR017884">
    <property type="entry name" value="SANT_dom"/>
</dbReference>